<evidence type="ECO:0000313" key="3">
    <source>
        <dbReference type="Proteomes" id="UP001596122"/>
    </source>
</evidence>
<feature type="region of interest" description="Disordered" evidence="1">
    <location>
        <begin position="293"/>
        <end position="319"/>
    </location>
</feature>
<reference evidence="3" key="1">
    <citation type="journal article" date="2019" name="Int. J. Syst. Evol. Microbiol.">
        <title>The Global Catalogue of Microorganisms (GCM) 10K type strain sequencing project: providing services to taxonomists for standard genome sequencing and annotation.</title>
        <authorList>
            <consortium name="The Broad Institute Genomics Platform"/>
            <consortium name="The Broad Institute Genome Sequencing Center for Infectious Disease"/>
            <person name="Wu L."/>
            <person name="Ma J."/>
        </authorList>
    </citation>
    <scope>NUCLEOTIDE SEQUENCE [LARGE SCALE GENOMIC DNA]</scope>
    <source>
        <strain evidence="3">CCUG 43114</strain>
    </source>
</reference>
<dbReference type="Gene3D" id="3.40.50.10900">
    <property type="entry name" value="PAC-like subunit"/>
    <property type="match status" value="1"/>
</dbReference>
<dbReference type="InterPro" id="IPR019151">
    <property type="entry name" value="Proteasome_assmbl_chaperone_2"/>
</dbReference>
<gene>
    <name evidence="2" type="ORF">ACFPJ6_03130</name>
</gene>
<evidence type="ECO:0000256" key="1">
    <source>
        <dbReference type="SAM" id="MobiDB-lite"/>
    </source>
</evidence>
<feature type="compositionally biased region" description="Gly residues" evidence="1">
    <location>
        <begin position="306"/>
        <end position="319"/>
    </location>
</feature>
<evidence type="ECO:0000313" key="2">
    <source>
        <dbReference type="EMBL" id="MFC5379777.1"/>
    </source>
</evidence>
<dbReference type="GO" id="GO:0000502">
    <property type="term" value="C:proteasome complex"/>
    <property type="evidence" value="ECO:0007669"/>
    <property type="project" value="UniProtKB-KW"/>
</dbReference>
<keyword evidence="3" id="KW-1185">Reference proteome</keyword>
<dbReference type="PIRSF" id="PIRSF028754">
    <property type="entry name" value="UCP028754"/>
    <property type="match status" value="1"/>
</dbReference>
<keyword evidence="2" id="KW-0647">Proteasome</keyword>
<dbReference type="EMBL" id="JBHSLD010000004">
    <property type="protein sequence ID" value="MFC5379777.1"/>
    <property type="molecule type" value="Genomic_DNA"/>
</dbReference>
<feature type="compositionally biased region" description="Basic and acidic residues" evidence="1">
    <location>
        <begin position="295"/>
        <end position="305"/>
    </location>
</feature>
<protein>
    <submittedName>
        <fullName evidence="2">Proteasome assembly chaperone family protein</fullName>
    </submittedName>
</protein>
<dbReference type="InterPro" id="IPR038389">
    <property type="entry name" value="PSMG2_sf"/>
</dbReference>
<accession>A0ABW0GKA6</accession>
<dbReference type="InterPro" id="IPR008492">
    <property type="entry name" value="Rv2714-like"/>
</dbReference>
<dbReference type="Pfam" id="PF09754">
    <property type="entry name" value="PAC2"/>
    <property type="match status" value="1"/>
</dbReference>
<organism evidence="2 3">
    <name type="scientific">Aquipuribacter nitratireducens</name>
    <dbReference type="NCBI Taxonomy" id="650104"/>
    <lineage>
        <taxon>Bacteria</taxon>
        <taxon>Bacillati</taxon>
        <taxon>Actinomycetota</taxon>
        <taxon>Actinomycetes</taxon>
        <taxon>Micrococcales</taxon>
        <taxon>Intrasporangiaceae</taxon>
        <taxon>Aquipuribacter</taxon>
    </lineage>
</organism>
<dbReference type="Proteomes" id="UP001596122">
    <property type="component" value="Unassembled WGS sequence"/>
</dbReference>
<dbReference type="Gene3D" id="1.10.287.100">
    <property type="match status" value="1"/>
</dbReference>
<dbReference type="RefSeq" id="WP_340269003.1">
    <property type="nucleotide sequence ID" value="NZ_JBBEOG010000003.1"/>
</dbReference>
<comment type="caution">
    <text evidence="2">The sequence shown here is derived from an EMBL/GenBank/DDBJ whole genome shotgun (WGS) entry which is preliminary data.</text>
</comment>
<proteinExistence type="predicted"/>
<dbReference type="SUPFAM" id="SSF159659">
    <property type="entry name" value="Cgl1923-like"/>
    <property type="match status" value="1"/>
</dbReference>
<name>A0ABW0GKA6_9MICO</name>
<sequence>MHPARDENGLLTYADGVGEPDGVHVPEGLVLVHHLAGFVDAGSAASTAVEALLEGHRRTDVAELDADVLVDHRSRRPAMGFDTDRWTSYEAPRITVSLLERPDEPGQSLLLLHGVEPDYRWEAFTGAVVGLVRDLGVRLVVGLSAIPMGVPHTRPAGVITHGTRAELVRGRRAWVGQVRVPGHVGGLLEYRLGQSGLDAMAFTVNVPHYVAQADYPEASAVLLEHLQQVTGVALDVSALRARAVTTRADIDAEVAKSAEVAAVVQALEEQYDSLAASAADDLRNDLPDADELGAELERFLAEREPGGGAGGAAGPEGFR</sequence>